<organism evidence="3 4">
    <name type="scientific">Ameiurus melas</name>
    <name type="common">Black bullhead</name>
    <name type="synonym">Silurus melas</name>
    <dbReference type="NCBI Taxonomy" id="219545"/>
    <lineage>
        <taxon>Eukaryota</taxon>
        <taxon>Metazoa</taxon>
        <taxon>Chordata</taxon>
        <taxon>Craniata</taxon>
        <taxon>Vertebrata</taxon>
        <taxon>Euteleostomi</taxon>
        <taxon>Actinopterygii</taxon>
        <taxon>Neopterygii</taxon>
        <taxon>Teleostei</taxon>
        <taxon>Ostariophysi</taxon>
        <taxon>Siluriformes</taxon>
        <taxon>Ictaluridae</taxon>
        <taxon>Ameiurus</taxon>
    </lineage>
</organism>
<feature type="compositionally biased region" description="Basic and acidic residues" evidence="2">
    <location>
        <begin position="420"/>
        <end position="449"/>
    </location>
</feature>
<accession>A0A7J5ZQQ5</accession>
<dbReference type="Proteomes" id="UP000593565">
    <property type="component" value="Unassembled WGS sequence"/>
</dbReference>
<feature type="region of interest" description="Disordered" evidence="2">
    <location>
        <begin position="418"/>
        <end position="457"/>
    </location>
</feature>
<keyword evidence="4" id="KW-1185">Reference proteome</keyword>
<evidence type="ECO:0000313" key="4">
    <source>
        <dbReference type="Proteomes" id="UP000593565"/>
    </source>
</evidence>
<gene>
    <name evidence="3" type="ORF">AMELA_G00260680</name>
</gene>
<evidence type="ECO:0000256" key="2">
    <source>
        <dbReference type="SAM" id="MobiDB-lite"/>
    </source>
</evidence>
<sequence length="473" mass="57362">MHHSEESMDLANTADFLRKAEQLRKLVDQHAKERALNKPRRRNDLRDCFCELAEFENKLNMEFKAEILRVQQQLQKIRNGVYRFQGQLMDVKPSPCLIEKLKDLMNEIENAINTFKEQQHKSFEELLQEERTCWQEICAFERKIDSWTLAVKKDIEFPIVQKSKHGMTTKMRKEFPIEVMALETFLQQTGGKLGGWDQYDHQSFLKVWTKHRGKPSYRSEVKLYLPDKTEEDIRLHEDWYLEMCHLQEKKKEAIRKWRSERQRERETRVQHEHQVEEAERKEQEVALAEAQRLKQEEERREAALRLEAWRKQRRQQQEQEEEQRLQEEVLRSKRLKEERRRQQEVKLAVEAHIRERNKEEQLRMLEKEAQERVEVEERRRQAAEGIKRFQERDLHKLETKLQEKQAKEEEELGRLKKQAKLKEKVESHISRDPSRLWKPTRGWEERSKEIGPTGGGPVYHMFHRAIPTWRQGL</sequence>
<reference evidence="3 4" key="1">
    <citation type="submission" date="2020-02" db="EMBL/GenBank/DDBJ databases">
        <title>A chromosome-scale genome assembly of the black bullhead catfish (Ameiurus melas).</title>
        <authorList>
            <person name="Wen M."/>
            <person name="Zham M."/>
            <person name="Cabau C."/>
            <person name="Klopp C."/>
            <person name="Donnadieu C."/>
            <person name="Roques C."/>
            <person name="Bouchez O."/>
            <person name="Lampietro C."/>
            <person name="Jouanno E."/>
            <person name="Herpin A."/>
            <person name="Louis A."/>
            <person name="Berthelot C."/>
            <person name="Parey E."/>
            <person name="Roest-Crollius H."/>
            <person name="Braasch I."/>
            <person name="Postlethwait J."/>
            <person name="Robinson-Rechavi M."/>
            <person name="Echchiki A."/>
            <person name="Begum T."/>
            <person name="Montfort J."/>
            <person name="Schartl M."/>
            <person name="Bobe J."/>
            <person name="Guiguen Y."/>
        </authorList>
    </citation>
    <scope>NUCLEOTIDE SEQUENCE [LARGE SCALE GENOMIC DNA]</scope>
    <source>
        <strain evidence="3">M_S1</strain>
        <tissue evidence="3">Blood</tissue>
    </source>
</reference>
<dbReference type="EMBL" id="JAAGNN010000025">
    <property type="protein sequence ID" value="KAF4072221.1"/>
    <property type="molecule type" value="Genomic_DNA"/>
</dbReference>
<evidence type="ECO:0008006" key="5">
    <source>
        <dbReference type="Google" id="ProtNLM"/>
    </source>
</evidence>
<feature type="region of interest" description="Disordered" evidence="2">
    <location>
        <begin position="262"/>
        <end position="283"/>
    </location>
</feature>
<name>A0A7J5ZQQ5_AMEME</name>
<protein>
    <recommendedName>
        <fullName evidence="5">Coiled-coil domain-containing protein 112</fullName>
    </recommendedName>
</protein>
<dbReference type="AlphaFoldDB" id="A0A7J5ZQQ5"/>
<keyword evidence="1" id="KW-0175">Coiled coil</keyword>
<evidence type="ECO:0000256" key="1">
    <source>
        <dbReference type="ARBA" id="ARBA00023054"/>
    </source>
</evidence>
<dbReference type="InterPro" id="IPR039902">
    <property type="entry name" value="CCDC148/CCDC112"/>
</dbReference>
<dbReference type="PANTHER" id="PTHR21549:SF0">
    <property type="entry name" value="COILED-COIL DOMAIN-CONTAINING PROTEIN 112"/>
    <property type="match status" value="1"/>
</dbReference>
<proteinExistence type="predicted"/>
<comment type="caution">
    <text evidence="3">The sequence shown here is derived from an EMBL/GenBank/DDBJ whole genome shotgun (WGS) entry which is preliminary data.</text>
</comment>
<dbReference type="PANTHER" id="PTHR21549">
    <property type="entry name" value="MUTATED IN BLADDER CANCER 1"/>
    <property type="match status" value="1"/>
</dbReference>
<evidence type="ECO:0000313" key="3">
    <source>
        <dbReference type="EMBL" id="KAF4072221.1"/>
    </source>
</evidence>